<dbReference type="AlphaFoldDB" id="A0A5E6QNQ0"/>
<evidence type="ECO:0000313" key="1">
    <source>
        <dbReference type="EMBL" id="VVM57831.1"/>
    </source>
</evidence>
<protein>
    <submittedName>
        <fullName evidence="1">Uncharacterized protein</fullName>
    </submittedName>
</protein>
<name>A0A5E6QNQ0_PSEFL</name>
<accession>A0A5E6QNQ0</accession>
<dbReference type="Proteomes" id="UP000325607">
    <property type="component" value="Unassembled WGS sequence"/>
</dbReference>
<organism evidence="1 2">
    <name type="scientific">Pseudomonas fluorescens</name>
    <dbReference type="NCBI Taxonomy" id="294"/>
    <lineage>
        <taxon>Bacteria</taxon>
        <taxon>Pseudomonadati</taxon>
        <taxon>Pseudomonadota</taxon>
        <taxon>Gammaproteobacteria</taxon>
        <taxon>Pseudomonadales</taxon>
        <taxon>Pseudomonadaceae</taxon>
        <taxon>Pseudomonas</taxon>
    </lineage>
</organism>
<dbReference type="RefSeq" id="WP_150579537.1">
    <property type="nucleotide sequence ID" value="NZ_CABVGX010000006.1"/>
</dbReference>
<evidence type="ECO:0000313" key="2">
    <source>
        <dbReference type="Proteomes" id="UP000325607"/>
    </source>
</evidence>
<gene>
    <name evidence="1" type="ORF">PS645_01096</name>
</gene>
<sequence>MLGALIKVLSSWPYKATIKLAKGQMHGGLISAFAAMQAPIPPKIIGEIDAMWAHAEQFFPSFPGWIMEHDEKALAANALVFWAVALVDTDRKYAAVLLSAAGFCVYDVDQARFTNDPRFTLMMRGAATVAQRKGLDFYSNLLETDEPF</sequence>
<reference evidence="1 2" key="1">
    <citation type="submission" date="2019-09" db="EMBL/GenBank/DDBJ databases">
        <authorList>
            <person name="Chandra G."/>
            <person name="Truman W A."/>
        </authorList>
    </citation>
    <scope>NUCLEOTIDE SEQUENCE [LARGE SCALE GENOMIC DNA]</scope>
    <source>
        <strain evidence="1">PS645</strain>
    </source>
</reference>
<proteinExistence type="predicted"/>
<dbReference type="OrthoDB" id="9866055at2"/>
<dbReference type="EMBL" id="CABVGX010000006">
    <property type="protein sequence ID" value="VVM57831.1"/>
    <property type="molecule type" value="Genomic_DNA"/>
</dbReference>